<organism evidence="2 3">
    <name type="scientific">Ceriporiopsis subvermispora (strain B)</name>
    <name type="common">White-rot fungus</name>
    <name type="synonym">Gelatoporia subvermispora</name>
    <dbReference type="NCBI Taxonomy" id="914234"/>
    <lineage>
        <taxon>Eukaryota</taxon>
        <taxon>Fungi</taxon>
        <taxon>Dikarya</taxon>
        <taxon>Basidiomycota</taxon>
        <taxon>Agaricomycotina</taxon>
        <taxon>Agaricomycetes</taxon>
        <taxon>Polyporales</taxon>
        <taxon>Gelatoporiaceae</taxon>
        <taxon>Gelatoporia</taxon>
    </lineage>
</organism>
<name>M2RFH0_CERS8</name>
<dbReference type="AlphaFoldDB" id="M2RFH0"/>
<evidence type="ECO:0000313" key="3">
    <source>
        <dbReference type="Proteomes" id="UP000016930"/>
    </source>
</evidence>
<accession>M2RFH0</accession>
<keyword evidence="3" id="KW-1185">Reference proteome</keyword>
<sequence length="342" mass="37755">MSKERTEVKAGGNAPASQDIRGRTRHGRPSGKPEAELKDHRRYPGSHVFISRDIGARPQLSEHLSTLVTGCSRGSEMGHARGGTGPGKTLYDSHYTLDYLITGHVGTSVPFIGWGQLNNTLYIFGGPVPEQQSSEAHKALFNLSIYQRAVRLCTRIRGSYAGHQRQRHSERNNIPGASWMWANLKSRWGDDGGGSGRGLEKNWGLGKGPKYILDSPLESTHHGISWKCIEPVHNVVRVHHGLHDREMGKRATGAGNGGQPYITRGPAARVHDTYLEYDATSRAIRTRKNKEGTWNIGPSDKRHDSLCSGMEATWNSGSSDWRRDPWCNGMDTTSEQAVTQAD</sequence>
<evidence type="ECO:0000256" key="1">
    <source>
        <dbReference type="SAM" id="MobiDB-lite"/>
    </source>
</evidence>
<feature type="region of interest" description="Disordered" evidence="1">
    <location>
        <begin position="1"/>
        <end position="41"/>
    </location>
</feature>
<dbReference type="EMBL" id="KB445797">
    <property type="protein sequence ID" value="EMD37207.1"/>
    <property type="molecule type" value="Genomic_DNA"/>
</dbReference>
<protein>
    <submittedName>
        <fullName evidence="2">Uncharacterized protein</fullName>
    </submittedName>
</protein>
<evidence type="ECO:0000313" key="2">
    <source>
        <dbReference type="EMBL" id="EMD37207.1"/>
    </source>
</evidence>
<reference evidence="2 3" key="1">
    <citation type="journal article" date="2012" name="Proc. Natl. Acad. Sci. U.S.A.">
        <title>Comparative genomics of Ceriporiopsis subvermispora and Phanerochaete chrysosporium provide insight into selective ligninolysis.</title>
        <authorList>
            <person name="Fernandez-Fueyo E."/>
            <person name="Ruiz-Duenas F.J."/>
            <person name="Ferreira P."/>
            <person name="Floudas D."/>
            <person name="Hibbett D.S."/>
            <person name="Canessa P."/>
            <person name="Larrondo L.F."/>
            <person name="James T.Y."/>
            <person name="Seelenfreund D."/>
            <person name="Lobos S."/>
            <person name="Polanco R."/>
            <person name="Tello M."/>
            <person name="Honda Y."/>
            <person name="Watanabe T."/>
            <person name="Watanabe T."/>
            <person name="Ryu J.S."/>
            <person name="Kubicek C.P."/>
            <person name="Schmoll M."/>
            <person name="Gaskell J."/>
            <person name="Hammel K.E."/>
            <person name="St John F.J."/>
            <person name="Vanden Wymelenberg A."/>
            <person name="Sabat G."/>
            <person name="Splinter BonDurant S."/>
            <person name="Syed K."/>
            <person name="Yadav J.S."/>
            <person name="Doddapaneni H."/>
            <person name="Subramanian V."/>
            <person name="Lavin J.L."/>
            <person name="Oguiza J.A."/>
            <person name="Perez G."/>
            <person name="Pisabarro A.G."/>
            <person name="Ramirez L."/>
            <person name="Santoyo F."/>
            <person name="Master E."/>
            <person name="Coutinho P.M."/>
            <person name="Henrissat B."/>
            <person name="Lombard V."/>
            <person name="Magnuson J.K."/>
            <person name="Kuees U."/>
            <person name="Hori C."/>
            <person name="Igarashi K."/>
            <person name="Samejima M."/>
            <person name="Held B.W."/>
            <person name="Barry K.W."/>
            <person name="LaButti K.M."/>
            <person name="Lapidus A."/>
            <person name="Lindquist E.A."/>
            <person name="Lucas S.M."/>
            <person name="Riley R."/>
            <person name="Salamov A.A."/>
            <person name="Hoffmeister D."/>
            <person name="Schwenk D."/>
            <person name="Hadar Y."/>
            <person name="Yarden O."/>
            <person name="de Vries R.P."/>
            <person name="Wiebenga A."/>
            <person name="Stenlid J."/>
            <person name="Eastwood D."/>
            <person name="Grigoriev I.V."/>
            <person name="Berka R.M."/>
            <person name="Blanchette R.A."/>
            <person name="Kersten P."/>
            <person name="Martinez A.T."/>
            <person name="Vicuna R."/>
            <person name="Cullen D."/>
        </authorList>
    </citation>
    <scope>NUCLEOTIDE SEQUENCE [LARGE SCALE GENOMIC DNA]</scope>
    <source>
        <strain evidence="2 3">B</strain>
    </source>
</reference>
<gene>
    <name evidence="2" type="ORF">CERSUDRAFT_74178</name>
</gene>
<proteinExistence type="predicted"/>
<dbReference type="Proteomes" id="UP000016930">
    <property type="component" value="Unassembled WGS sequence"/>
</dbReference>
<dbReference type="HOGENOM" id="CLU_811324_0_0_1"/>